<keyword evidence="2" id="KW-1185">Reference proteome</keyword>
<dbReference type="Pfam" id="PF01395">
    <property type="entry name" value="PBP_GOBP"/>
    <property type="match status" value="1"/>
</dbReference>
<dbReference type="AlphaFoldDB" id="A0AAW1VH23"/>
<organism evidence="1 2">
    <name type="scientific">Henosepilachna vigintioctopunctata</name>
    <dbReference type="NCBI Taxonomy" id="420089"/>
    <lineage>
        <taxon>Eukaryota</taxon>
        <taxon>Metazoa</taxon>
        <taxon>Ecdysozoa</taxon>
        <taxon>Arthropoda</taxon>
        <taxon>Hexapoda</taxon>
        <taxon>Insecta</taxon>
        <taxon>Pterygota</taxon>
        <taxon>Neoptera</taxon>
        <taxon>Endopterygota</taxon>
        <taxon>Coleoptera</taxon>
        <taxon>Polyphaga</taxon>
        <taxon>Cucujiformia</taxon>
        <taxon>Coccinelloidea</taxon>
        <taxon>Coccinellidae</taxon>
        <taxon>Epilachninae</taxon>
        <taxon>Epilachnini</taxon>
        <taxon>Henosepilachna</taxon>
    </lineage>
</organism>
<dbReference type="InterPro" id="IPR036728">
    <property type="entry name" value="PBP_GOBP_sf"/>
</dbReference>
<accession>A0AAW1VH23</accession>
<proteinExistence type="predicted"/>
<sequence>MGNFNKTNGKLQSHMFCFAKQNGYMSETGELDKEGAKTMMIERLKPRLDELINFYDYYVQDRTDIEAFAVEMMHCFYYYTREFFKII</sequence>
<evidence type="ECO:0000313" key="2">
    <source>
        <dbReference type="Proteomes" id="UP001431783"/>
    </source>
</evidence>
<dbReference type="EMBL" id="JARQZJ010000132">
    <property type="protein sequence ID" value="KAK9892038.1"/>
    <property type="molecule type" value="Genomic_DNA"/>
</dbReference>
<dbReference type="Gene3D" id="1.10.238.20">
    <property type="entry name" value="Pheromone/general odorant binding protein domain"/>
    <property type="match status" value="1"/>
</dbReference>
<dbReference type="Proteomes" id="UP001431783">
    <property type="component" value="Unassembled WGS sequence"/>
</dbReference>
<dbReference type="SUPFAM" id="SSF47565">
    <property type="entry name" value="Insect pheromone/odorant-binding proteins"/>
    <property type="match status" value="1"/>
</dbReference>
<dbReference type="GO" id="GO:0005549">
    <property type="term" value="F:odorant binding"/>
    <property type="evidence" value="ECO:0007669"/>
    <property type="project" value="InterPro"/>
</dbReference>
<gene>
    <name evidence="1" type="ORF">WA026_018224</name>
</gene>
<comment type="caution">
    <text evidence="1">The sequence shown here is derived from an EMBL/GenBank/DDBJ whole genome shotgun (WGS) entry which is preliminary data.</text>
</comment>
<name>A0AAW1VH23_9CUCU</name>
<evidence type="ECO:0000313" key="1">
    <source>
        <dbReference type="EMBL" id="KAK9892038.1"/>
    </source>
</evidence>
<dbReference type="InterPro" id="IPR006170">
    <property type="entry name" value="PBP/GOBP"/>
</dbReference>
<reference evidence="1 2" key="1">
    <citation type="submission" date="2023-03" db="EMBL/GenBank/DDBJ databases">
        <title>Genome insight into feeding habits of ladybird beetles.</title>
        <authorList>
            <person name="Li H.-S."/>
            <person name="Huang Y.-H."/>
            <person name="Pang H."/>
        </authorList>
    </citation>
    <scope>NUCLEOTIDE SEQUENCE [LARGE SCALE GENOMIC DNA]</scope>
    <source>
        <strain evidence="1">SYSU_2023b</strain>
        <tissue evidence="1">Whole body</tissue>
    </source>
</reference>
<protein>
    <submittedName>
        <fullName evidence="1">Uncharacterized protein</fullName>
    </submittedName>
</protein>